<evidence type="ECO:0000313" key="4">
    <source>
        <dbReference type="EMBL" id="QFU83542.1"/>
    </source>
</evidence>
<reference evidence="4 5" key="1">
    <citation type="journal article" date="2007" name="Int. J. Syst. Evol. Microbiol.">
        <title>Natronorubrum sulfidifaciens sp. nov., an extremely haloalkaliphilic archaeon isolated from Aiding salt lake in Xin-Jiang, China.</title>
        <authorList>
            <person name="Cui H.L."/>
            <person name="Tohty D."/>
            <person name="Liu H.C."/>
            <person name="Liu S.J."/>
            <person name="Oren A."/>
            <person name="Zhou P.J."/>
        </authorList>
    </citation>
    <scope>NUCLEOTIDE SEQUENCE [LARGE SCALE GENOMIC DNA]</scope>
    <source>
        <strain evidence="4 5">7-3</strain>
    </source>
</reference>
<sequence length="804" mass="85403">MNYGLDIEPDGIRVATDTADGVDLESVPTLTAPTDAEPTLATDTDPNSGDSLLSNGVLMTDDDAEETLEALLEDVLGPDAADDGRLCYTTSGTVVDGAEPIDARRDAVASVVDDWGLEATPINSGFAVVYDQFADDNYTGLGVRIGPQTTSVALAYYGVPAVSCSLAKGSEWVIDRAADDTGRDPAQVTTVLESFVFDPDAATDEIEAALATAFDALVGDLADTLEREAGEADIQRGLAVPLTVAGSGAVAGLEYLIAGRFDSALPISVRDPRRADEPAASAARGALEAAKDGVEGHDAVAWSPTDATDGDKNDGFTTVTEPTGEMTLTFDDSLEDSAETDRARADDAIEQLFDRLADRDDEILSIRADLETVSDALDDLDARAANADAVRALEATLEGLEDDLIALEAESERYASGEVVSSLEDDFDVLSTAFDRHRADVDELESAMNDEFDTFEASIEALETTTADEQAVLDARIGDLVADLDEIIADTNTLDERLESLQSEQESLETMAASAADLDAVTETVSRFEDELGAVDETIDRLGTRADGFAGRLEEQAIQLDDVDDRLTARAEQADEERKQLGDDIEAVEAALEAELGALERDFETLERRFDELDDTVTERIDTLAADRDEPVSELRAAIDARLDTLEAELEAVADTEDRTNRLDDRMSDHATRLETHAETLEDYDGRLKSLTTDVADLAATLDGADKSSEAQLSSIETRVDELEARVETDREDDPEAIRAELETVQDRLEIDDAPSFGAQLATGGGSAGVVAGSVAALTGAVTIGAAAAVLGLVVIAVVVGHER</sequence>
<keyword evidence="3" id="KW-1133">Transmembrane helix</keyword>
<accession>A0A5P9P5Y6</accession>
<dbReference type="InterPro" id="IPR057363">
    <property type="entry name" value="Volactin"/>
</dbReference>
<organism evidence="4 5">
    <name type="scientific">Natronorubrum aibiense</name>
    <dbReference type="NCBI Taxonomy" id="348826"/>
    <lineage>
        <taxon>Archaea</taxon>
        <taxon>Methanobacteriati</taxon>
        <taxon>Methanobacteriota</taxon>
        <taxon>Stenosarchaea group</taxon>
        <taxon>Halobacteria</taxon>
        <taxon>Halobacteriales</taxon>
        <taxon>Natrialbaceae</taxon>
        <taxon>Natronorubrum</taxon>
    </lineage>
</organism>
<keyword evidence="5" id="KW-1185">Reference proteome</keyword>
<dbReference type="KEGG" id="nas:GCU68_13815"/>
<feature type="compositionally biased region" description="Polar residues" evidence="2">
    <location>
        <begin position="41"/>
        <end position="50"/>
    </location>
</feature>
<dbReference type="EMBL" id="CP045488">
    <property type="protein sequence ID" value="QFU83542.1"/>
    <property type="molecule type" value="Genomic_DNA"/>
</dbReference>
<dbReference type="Proteomes" id="UP000326170">
    <property type="component" value="Chromosome"/>
</dbReference>
<evidence type="ECO:0000256" key="2">
    <source>
        <dbReference type="SAM" id="MobiDB-lite"/>
    </source>
</evidence>
<name>A0A5P9P5Y6_9EURY</name>
<dbReference type="AlphaFoldDB" id="A0A5P9P5Y6"/>
<evidence type="ECO:0000256" key="3">
    <source>
        <dbReference type="SAM" id="Phobius"/>
    </source>
</evidence>
<keyword evidence="3" id="KW-0472">Membrane</keyword>
<dbReference type="OrthoDB" id="170814at2157"/>
<feature type="transmembrane region" description="Helical" evidence="3">
    <location>
        <begin position="775"/>
        <end position="800"/>
    </location>
</feature>
<evidence type="ECO:0000313" key="5">
    <source>
        <dbReference type="Proteomes" id="UP000326170"/>
    </source>
</evidence>
<evidence type="ECO:0008006" key="6">
    <source>
        <dbReference type="Google" id="ProtNLM"/>
    </source>
</evidence>
<feature type="region of interest" description="Disordered" evidence="2">
    <location>
        <begin position="17"/>
        <end position="50"/>
    </location>
</feature>
<feature type="coiled-coil region" evidence="1">
    <location>
        <begin position="571"/>
        <end position="663"/>
    </location>
</feature>
<feature type="coiled-coil region" evidence="1">
    <location>
        <begin position="706"/>
        <end position="733"/>
    </location>
</feature>
<keyword evidence="3" id="KW-0812">Transmembrane</keyword>
<evidence type="ECO:0000256" key="1">
    <source>
        <dbReference type="SAM" id="Coils"/>
    </source>
</evidence>
<keyword evidence="1" id="KW-0175">Coiled coil</keyword>
<dbReference type="Gene3D" id="1.10.287.1490">
    <property type="match status" value="2"/>
</dbReference>
<dbReference type="RefSeq" id="WP_152942529.1">
    <property type="nucleotide sequence ID" value="NZ_CP045488.1"/>
</dbReference>
<dbReference type="GeneID" id="42302140"/>
<dbReference type="Pfam" id="PF25216">
    <property type="entry name" value="Volactin"/>
    <property type="match status" value="1"/>
</dbReference>
<feature type="coiled-coil region" evidence="1">
    <location>
        <begin position="484"/>
        <end position="518"/>
    </location>
</feature>
<proteinExistence type="predicted"/>
<gene>
    <name evidence="4" type="ORF">GCU68_13815</name>
</gene>
<protein>
    <recommendedName>
        <fullName evidence="6">Chromosome segregation ATPase</fullName>
    </recommendedName>
</protein>